<organism evidence="2 3">
    <name type="scientific">Neosartorya fischeri (strain ATCC 1020 / DSM 3700 / CBS 544.65 / FGSC A1164 / JCM 1740 / NRRL 181 / WB 181)</name>
    <name type="common">Aspergillus fischerianus</name>
    <dbReference type="NCBI Taxonomy" id="331117"/>
    <lineage>
        <taxon>Eukaryota</taxon>
        <taxon>Fungi</taxon>
        <taxon>Dikarya</taxon>
        <taxon>Ascomycota</taxon>
        <taxon>Pezizomycotina</taxon>
        <taxon>Eurotiomycetes</taxon>
        <taxon>Eurotiomycetidae</taxon>
        <taxon>Eurotiales</taxon>
        <taxon>Aspergillaceae</taxon>
        <taxon>Aspergillus</taxon>
        <taxon>Aspergillus subgen. Fumigati</taxon>
    </lineage>
</organism>
<dbReference type="RefSeq" id="XP_001261801.1">
    <property type="nucleotide sequence ID" value="XM_001261800.1"/>
</dbReference>
<dbReference type="AlphaFoldDB" id="A1DAL4"/>
<dbReference type="SUPFAM" id="SSF47336">
    <property type="entry name" value="ACP-like"/>
    <property type="match status" value="1"/>
</dbReference>
<name>A1DAL4_NEOFI</name>
<dbReference type="InterPro" id="IPR036736">
    <property type="entry name" value="ACP-like_sf"/>
</dbReference>
<gene>
    <name evidence="2" type="ORF">NFIA_095240</name>
</gene>
<dbReference type="InterPro" id="IPR013120">
    <property type="entry name" value="FAR_NAD-bd"/>
</dbReference>
<sequence length="216" mass="23477">MAHQAVDQSSLPLPATTAVTRTVHDVESLLPNQPDRLLILLSNVTGVDAAAIGPDTVLADLGIDLLMCMEPARFIETLLQSAITPNESSLAEYPVDPASGAKPCVYETDASRHSLGLSVDEYEHLLAAVAHVIHNAWPMTIARPVRDSKPSFARLANSAKRVDRCLCGKHFVRMACGGVVLHTQQTARILARFSALKAVDPGVLKLFVQYWRKLHL</sequence>
<dbReference type="HOGENOM" id="CLU_1277933_0_0_1"/>
<dbReference type="VEuPathDB" id="FungiDB:NFIA_095240"/>
<dbReference type="OrthoDB" id="329835at2759"/>
<dbReference type="Gene3D" id="1.10.1200.10">
    <property type="entry name" value="ACP-like"/>
    <property type="match status" value="1"/>
</dbReference>
<proteinExistence type="predicted"/>
<evidence type="ECO:0000259" key="1">
    <source>
        <dbReference type="Pfam" id="PF07993"/>
    </source>
</evidence>
<reference evidence="3" key="1">
    <citation type="journal article" date="2008" name="PLoS Genet.">
        <title>Genomic islands in the pathogenic filamentous fungus Aspergillus fumigatus.</title>
        <authorList>
            <person name="Fedorova N.D."/>
            <person name="Khaldi N."/>
            <person name="Joardar V.S."/>
            <person name="Maiti R."/>
            <person name="Amedeo P."/>
            <person name="Anderson M.J."/>
            <person name="Crabtree J."/>
            <person name="Silva J.C."/>
            <person name="Badger J.H."/>
            <person name="Albarraq A."/>
            <person name="Angiuoli S."/>
            <person name="Bussey H."/>
            <person name="Bowyer P."/>
            <person name="Cotty P.J."/>
            <person name="Dyer P.S."/>
            <person name="Egan A."/>
            <person name="Galens K."/>
            <person name="Fraser-Liggett C.M."/>
            <person name="Haas B.J."/>
            <person name="Inman J.M."/>
            <person name="Kent R."/>
            <person name="Lemieux S."/>
            <person name="Malavazi I."/>
            <person name="Orvis J."/>
            <person name="Roemer T."/>
            <person name="Ronning C.M."/>
            <person name="Sundaram J.P."/>
            <person name="Sutton G."/>
            <person name="Turner G."/>
            <person name="Venter J.C."/>
            <person name="White O.R."/>
            <person name="Whitty B.R."/>
            <person name="Youngman P."/>
            <person name="Wolfe K.H."/>
            <person name="Goldman G.H."/>
            <person name="Wortman J.R."/>
            <person name="Jiang B."/>
            <person name="Denning D.W."/>
            <person name="Nierman W.C."/>
        </authorList>
    </citation>
    <scope>NUCLEOTIDE SEQUENCE [LARGE SCALE GENOMIC DNA]</scope>
    <source>
        <strain evidence="3">ATCC 1020 / DSM 3700 / CBS 544.65 / FGSC A1164 / JCM 1740 / NRRL 181 / WB 181</strain>
    </source>
</reference>
<dbReference type="EMBL" id="DS027694">
    <property type="protein sequence ID" value="EAW19904.1"/>
    <property type="molecule type" value="Genomic_DNA"/>
</dbReference>
<dbReference type="Proteomes" id="UP000006702">
    <property type="component" value="Unassembled WGS sequence"/>
</dbReference>
<dbReference type="Pfam" id="PF07993">
    <property type="entry name" value="NAD_binding_4"/>
    <property type="match status" value="1"/>
</dbReference>
<feature type="domain" description="Thioester reductase (TE)" evidence="1">
    <location>
        <begin position="98"/>
        <end position="148"/>
    </location>
</feature>
<evidence type="ECO:0000313" key="3">
    <source>
        <dbReference type="Proteomes" id="UP000006702"/>
    </source>
</evidence>
<accession>A1DAL4</accession>
<keyword evidence="3" id="KW-1185">Reference proteome</keyword>
<protein>
    <recommendedName>
        <fullName evidence="1">Thioester reductase (TE) domain-containing protein</fullName>
    </recommendedName>
</protein>
<evidence type="ECO:0000313" key="2">
    <source>
        <dbReference type="EMBL" id="EAW19904.1"/>
    </source>
</evidence>
<dbReference type="KEGG" id="nfi:NFIA_095240"/>
<dbReference type="GeneID" id="4588914"/>